<evidence type="ECO:0000256" key="2">
    <source>
        <dbReference type="SAM" id="Phobius"/>
    </source>
</evidence>
<keyword evidence="2" id="KW-1133">Transmembrane helix</keyword>
<feature type="region of interest" description="Disordered" evidence="1">
    <location>
        <begin position="636"/>
        <end position="657"/>
    </location>
</feature>
<reference evidence="3" key="2">
    <citation type="submission" date="2023-06" db="EMBL/GenBank/DDBJ databases">
        <authorList>
            <consortium name="Lawrence Berkeley National Laboratory"/>
            <person name="Haridas S."/>
            <person name="Hensen N."/>
            <person name="Bonometti L."/>
            <person name="Westerberg I."/>
            <person name="Brannstrom I.O."/>
            <person name="Guillou S."/>
            <person name="Cros-Aarteil S."/>
            <person name="Calhoun S."/>
            <person name="Kuo A."/>
            <person name="Mondo S."/>
            <person name="Pangilinan J."/>
            <person name="Riley R."/>
            <person name="Labutti K."/>
            <person name="Andreopoulos B."/>
            <person name="Lipzen A."/>
            <person name="Chen C."/>
            <person name="Yanf M."/>
            <person name="Daum C."/>
            <person name="Ng V."/>
            <person name="Clum A."/>
            <person name="Steindorff A."/>
            <person name="Ohm R."/>
            <person name="Martin F."/>
            <person name="Silar P."/>
            <person name="Natvig D."/>
            <person name="Lalanne C."/>
            <person name="Gautier V."/>
            <person name="Ament-Velasquez S.L."/>
            <person name="Kruys A."/>
            <person name="Hutchinson M.I."/>
            <person name="Powell A.J."/>
            <person name="Barry K."/>
            <person name="Miller A.N."/>
            <person name="Grigoriev I.V."/>
            <person name="Debuchy R."/>
            <person name="Gladieux P."/>
            <person name="Thoren M.H."/>
            <person name="Johannesson H."/>
        </authorList>
    </citation>
    <scope>NUCLEOTIDE SEQUENCE</scope>
    <source>
        <strain evidence="3">CBS 955.72</strain>
    </source>
</reference>
<name>A0AAJ0H8F3_9PEZI</name>
<comment type="caution">
    <text evidence="3">The sequence shown here is derived from an EMBL/GenBank/DDBJ whole genome shotgun (WGS) entry which is preliminary data.</text>
</comment>
<feature type="region of interest" description="Disordered" evidence="1">
    <location>
        <begin position="46"/>
        <end position="106"/>
    </location>
</feature>
<gene>
    <name evidence="3" type="ORF">B0T25DRAFT_299642</name>
</gene>
<dbReference type="EMBL" id="JAUIQD010000007">
    <property type="protein sequence ID" value="KAK3343423.1"/>
    <property type="molecule type" value="Genomic_DNA"/>
</dbReference>
<evidence type="ECO:0000313" key="4">
    <source>
        <dbReference type="Proteomes" id="UP001275084"/>
    </source>
</evidence>
<organism evidence="3 4">
    <name type="scientific">Lasiosphaeria hispida</name>
    <dbReference type="NCBI Taxonomy" id="260671"/>
    <lineage>
        <taxon>Eukaryota</taxon>
        <taxon>Fungi</taxon>
        <taxon>Dikarya</taxon>
        <taxon>Ascomycota</taxon>
        <taxon>Pezizomycotina</taxon>
        <taxon>Sordariomycetes</taxon>
        <taxon>Sordariomycetidae</taxon>
        <taxon>Sordariales</taxon>
        <taxon>Lasiosphaeriaceae</taxon>
        <taxon>Lasiosphaeria</taxon>
    </lineage>
</organism>
<feature type="region of interest" description="Disordered" evidence="1">
    <location>
        <begin position="1"/>
        <end position="25"/>
    </location>
</feature>
<proteinExistence type="predicted"/>
<feature type="transmembrane region" description="Helical" evidence="2">
    <location>
        <begin position="590"/>
        <end position="612"/>
    </location>
</feature>
<keyword evidence="4" id="KW-1185">Reference proteome</keyword>
<sequence>MSQPPGPFHTISSDTWPSIFTKRRGCYPSDDQSYIEYLLDMRALNVDDDSSSSSSGDSDDDGDDVNDNDDGDGNGDNGGDDYSEKGDGQVSQNDNSSFNPNEDLSRVVRPFMKGVSGEEEKRVSLDQTDVVASFCENPAAGDQNKEGDEEPFIGFVDDSCTTDGLVPESPAVEQHRPQQGGLSQGQLHEALTIPRFVNPRNPTPGVNLFDDNVINAEQRKICLPHLGAGGMAVLANTTPGREREAVAAFMYRHLKPTASMGVTFPVKGFQTYALHFHLPYFVLRDPTSGLHRDTRLKPDGKPLRASCVIDCLPTPQCLYEAQMSALVTGIDDFVWTAIGAPETYYDPDSKDVLRKRSKSRHSKQSLEMWDPLVGFGSIPLISPACQVTGMRDPRRYFQAMCEARIPQVLLEWDRIVGVMSASISQRMPPGRPGSGLSKDQVDKLWIEFEERIEDILPLIEKFIACLDKGLRMWKGFTQTDYSYFSDLHSQSEGRGFKEIGKHFHTMQTHRDELEALRTDLLNVKRPAAQRYFELETRRVAVANNAVGVANNAITNMALRLAVVAFLFQPLSQAASMFNMSENVLPFPQTTLWFCLSLIMLTCAYLLVGYTLLYKLEEWVKPTWVRIHKVLTRPVSSNTAKPLPATSAADSPDSRSPELPNVQFWRPELWEGLFRGLNQWITGVSLRRARADGNQDDCLPV</sequence>
<reference evidence="3" key="1">
    <citation type="journal article" date="2023" name="Mol. Phylogenet. Evol.">
        <title>Genome-scale phylogeny and comparative genomics of the fungal order Sordariales.</title>
        <authorList>
            <person name="Hensen N."/>
            <person name="Bonometti L."/>
            <person name="Westerberg I."/>
            <person name="Brannstrom I.O."/>
            <person name="Guillou S."/>
            <person name="Cros-Aarteil S."/>
            <person name="Calhoun S."/>
            <person name="Haridas S."/>
            <person name="Kuo A."/>
            <person name="Mondo S."/>
            <person name="Pangilinan J."/>
            <person name="Riley R."/>
            <person name="LaButti K."/>
            <person name="Andreopoulos B."/>
            <person name="Lipzen A."/>
            <person name="Chen C."/>
            <person name="Yan M."/>
            <person name="Daum C."/>
            <person name="Ng V."/>
            <person name="Clum A."/>
            <person name="Steindorff A."/>
            <person name="Ohm R.A."/>
            <person name="Martin F."/>
            <person name="Silar P."/>
            <person name="Natvig D.O."/>
            <person name="Lalanne C."/>
            <person name="Gautier V."/>
            <person name="Ament-Velasquez S.L."/>
            <person name="Kruys A."/>
            <person name="Hutchinson M.I."/>
            <person name="Powell A.J."/>
            <person name="Barry K."/>
            <person name="Miller A.N."/>
            <person name="Grigoriev I.V."/>
            <person name="Debuchy R."/>
            <person name="Gladieux P."/>
            <person name="Hiltunen Thoren M."/>
            <person name="Johannesson H."/>
        </authorList>
    </citation>
    <scope>NUCLEOTIDE SEQUENCE</scope>
    <source>
        <strain evidence="3">CBS 955.72</strain>
    </source>
</reference>
<accession>A0AAJ0H8F3</accession>
<dbReference type="Proteomes" id="UP001275084">
    <property type="component" value="Unassembled WGS sequence"/>
</dbReference>
<dbReference type="AlphaFoldDB" id="A0AAJ0H8F3"/>
<feature type="compositionally biased region" description="Acidic residues" evidence="1">
    <location>
        <begin position="57"/>
        <end position="81"/>
    </location>
</feature>
<keyword evidence="2" id="KW-0812">Transmembrane</keyword>
<feature type="compositionally biased region" description="Polar residues" evidence="1">
    <location>
        <begin position="89"/>
        <end position="102"/>
    </location>
</feature>
<evidence type="ECO:0000256" key="1">
    <source>
        <dbReference type="SAM" id="MobiDB-lite"/>
    </source>
</evidence>
<protein>
    <submittedName>
        <fullName evidence="3">Uncharacterized protein</fullName>
    </submittedName>
</protein>
<keyword evidence="2" id="KW-0472">Membrane</keyword>
<evidence type="ECO:0000313" key="3">
    <source>
        <dbReference type="EMBL" id="KAK3343423.1"/>
    </source>
</evidence>